<dbReference type="Pfam" id="PF04674">
    <property type="entry name" value="Phi_1"/>
    <property type="match status" value="1"/>
</dbReference>
<name>A0ABD1XRD0_9MARC</name>
<keyword evidence="6" id="KW-1185">Reference proteome</keyword>
<reference evidence="5 6" key="1">
    <citation type="submission" date="2024-09" db="EMBL/GenBank/DDBJ databases">
        <title>Chromosome-scale assembly of Riccia fluitans.</title>
        <authorList>
            <person name="Paukszto L."/>
            <person name="Sawicki J."/>
            <person name="Karawczyk K."/>
            <person name="Piernik-Szablinska J."/>
            <person name="Szczecinska M."/>
            <person name="Mazdziarz M."/>
        </authorList>
    </citation>
    <scope>NUCLEOTIDE SEQUENCE [LARGE SCALE GENOMIC DNA]</scope>
    <source>
        <strain evidence="5">Rf_01</strain>
        <tissue evidence="5">Aerial parts of the thallus</tissue>
    </source>
</reference>
<comment type="subcellular location">
    <subcellularLocation>
        <location evidence="1">Secreted</location>
    </subcellularLocation>
</comment>
<evidence type="ECO:0000256" key="3">
    <source>
        <dbReference type="ARBA" id="ARBA00022729"/>
    </source>
</evidence>
<dbReference type="PANTHER" id="PTHR31279">
    <property type="entry name" value="PROTEIN EXORDIUM-LIKE 5"/>
    <property type="match status" value="1"/>
</dbReference>
<comment type="similarity">
    <text evidence="4">Belongs to the EXORDIUM family.</text>
</comment>
<proteinExistence type="inferred from homology"/>
<comment type="caution">
    <text evidence="5">The sequence shown here is derived from an EMBL/GenBank/DDBJ whole genome shotgun (WGS) entry which is preliminary data.</text>
</comment>
<evidence type="ECO:0000313" key="6">
    <source>
        <dbReference type="Proteomes" id="UP001605036"/>
    </source>
</evidence>
<protein>
    <submittedName>
        <fullName evidence="5">Uncharacterized protein</fullName>
    </submittedName>
</protein>
<dbReference type="Proteomes" id="UP001605036">
    <property type="component" value="Unassembled WGS sequence"/>
</dbReference>
<gene>
    <name evidence="5" type="ORF">R1flu_023204</name>
</gene>
<evidence type="ECO:0000313" key="5">
    <source>
        <dbReference type="EMBL" id="KAL2611512.1"/>
    </source>
</evidence>
<dbReference type="EMBL" id="JBHFFA010000007">
    <property type="protein sequence ID" value="KAL2611512.1"/>
    <property type="molecule type" value="Genomic_DNA"/>
</dbReference>
<dbReference type="InterPro" id="IPR006766">
    <property type="entry name" value="EXORDIUM-like"/>
</dbReference>
<sequence length="345" mass="37296">MVELLTRGVYNKLLGIVFFYLLIGVGDATRKGVVGPTCGPWSHSGRRLSAIVDEPKVLLNYYYGPLLSGSEPIPVYIIWYGNFSNSQRAIVQDFLASFNTSPSAYDRAIYPTVQGWWNMTAGYVDANGVGIASLVSLAGELDNPYSMGRSLSEYDIQKLVLDSIRRQIFPAKYSATYFVLTSADVEVDSFCTSACGSHYSTYPSRITRGQQLPYAWVGNSGTQCPGMCTWPYAQSAYGPPLVLLSPNGDVGMDGLIVNLASLLAAMATNPYNTGYYEGDALAPLESATACAGIYGPNASPGQPGLLFVDPYTNASFNAVGITGREFLLPSIWIPSNQTCNPPPYY</sequence>
<accession>A0ABD1XRD0</accession>
<dbReference type="AlphaFoldDB" id="A0ABD1XRD0"/>
<organism evidence="5 6">
    <name type="scientific">Riccia fluitans</name>
    <dbReference type="NCBI Taxonomy" id="41844"/>
    <lineage>
        <taxon>Eukaryota</taxon>
        <taxon>Viridiplantae</taxon>
        <taxon>Streptophyta</taxon>
        <taxon>Embryophyta</taxon>
        <taxon>Marchantiophyta</taxon>
        <taxon>Marchantiopsida</taxon>
        <taxon>Marchantiidae</taxon>
        <taxon>Marchantiales</taxon>
        <taxon>Ricciaceae</taxon>
        <taxon>Riccia</taxon>
    </lineage>
</organism>
<evidence type="ECO:0000256" key="1">
    <source>
        <dbReference type="ARBA" id="ARBA00004613"/>
    </source>
</evidence>
<dbReference type="PANTHER" id="PTHR31279:SF58">
    <property type="entry name" value="PROTEIN EXORDIUM-LIKE 2"/>
    <property type="match status" value="1"/>
</dbReference>
<keyword evidence="3" id="KW-0732">Signal</keyword>
<evidence type="ECO:0000256" key="2">
    <source>
        <dbReference type="ARBA" id="ARBA00022525"/>
    </source>
</evidence>
<dbReference type="GO" id="GO:0005576">
    <property type="term" value="C:extracellular region"/>
    <property type="evidence" value="ECO:0007669"/>
    <property type="project" value="UniProtKB-SubCell"/>
</dbReference>
<keyword evidence="2" id="KW-0964">Secreted</keyword>
<evidence type="ECO:0000256" key="4">
    <source>
        <dbReference type="ARBA" id="ARBA00023591"/>
    </source>
</evidence>